<dbReference type="PANTHER" id="PTHR30576">
    <property type="entry name" value="COLANIC BIOSYNTHESIS UDP-GLUCOSE LIPID CARRIER TRANSFERASE"/>
    <property type="match status" value="1"/>
</dbReference>
<dbReference type="EC" id="2.-.-.-" evidence="7"/>
<keyword evidence="4" id="KW-1133">Transmembrane helix</keyword>
<organism evidence="7 8">
    <name type="scientific">Avibacterium avium</name>
    <name type="common">Pasteurella avium</name>
    <dbReference type="NCBI Taxonomy" id="751"/>
    <lineage>
        <taxon>Bacteria</taxon>
        <taxon>Pseudomonadati</taxon>
        <taxon>Pseudomonadota</taxon>
        <taxon>Gammaproteobacteria</taxon>
        <taxon>Pasteurellales</taxon>
        <taxon>Pasteurellaceae</taxon>
        <taxon>Avibacterium</taxon>
    </lineage>
</organism>
<dbReference type="Gene3D" id="3.40.50.20">
    <property type="match status" value="1"/>
</dbReference>
<dbReference type="InterPro" id="IPR003362">
    <property type="entry name" value="Bact_transf"/>
</dbReference>
<evidence type="ECO:0000313" key="8">
    <source>
        <dbReference type="Proteomes" id="UP000255098"/>
    </source>
</evidence>
<accession>A0A379AQ87</accession>
<keyword evidence="8" id="KW-1185">Reference proteome</keyword>
<dbReference type="PANTHER" id="PTHR30576:SF8">
    <property type="entry name" value="UNDECAPRENYL-PHOSPHATE GALACTOSE PHOSPHOTRANSFERASE"/>
    <property type="match status" value="1"/>
</dbReference>
<name>A0A379AQ87_AVIAV</name>
<evidence type="ECO:0000256" key="4">
    <source>
        <dbReference type="SAM" id="Phobius"/>
    </source>
</evidence>
<dbReference type="RefSeq" id="WP_281268539.1">
    <property type="nucleotide sequence ID" value="NZ_UGSP01000001.1"/>
</dbReference>
<keyword evidence="4" id="KW-0812">Transmembrane</keyword>
<gene>
    <name evidence="7" type="primary">epsL</name>
    <name evidence="7" type="ORF">NCTC11297_00881</name>
</gene>
<feature type="domain" description="Bacterial sugar transferase" evidence="5">
    <location>
        <begin position="15"/>
        <end position="194"/>
    </location>
</feature>
<feature type="active site" description="Proton acceptor" evidence="2">
    <location>
        <position position="352"/>
    </location>
</feature>
<dbReference type="EMBL" id="UGSP01000001">
    <property type="protein sequence ID" value="SUB23866.1"/>
    <property type="molecule type" value="Genomic_DNA"/>
</dbReference>
<evidence type="ECO:0000313" key="7">
    <source>
        <dbReference type="EMBL" id="SUB23866.1"/>
    </source>
</evidence>
<feature type="transmembrane region" description="Helical" evidence="4">
    <location>
        <begin position="20"/>
        <end position="41"/>
    </location>
</feature>
<feature type="binding site" evidence="3">
    <location>
        <position position="382"/>
    </location>
    <ligand>
        <name>acetyl-CoA</name>
        <dbReference type="ChEBI" id="CHEBI:57288"/>
    </ligand>
</feature>
<dbReference type="Pfam" id="PF02397">
    <property type="entry name" value="Bac_transf"/>
    <property type="match status" value="1"/>
</dbReference>
<keyword evidence="7" id="KW-0808">Transferase</keyword>
<evidence type="ECO:0000259" key="5">
    <source>
        <dbReference type="Pfam" id="PF02397"/>
    </source>
</evidence>
<dbReference type="GeneID" id="300134342"/>
<evidence type="ECO:0000256" key="1">
    <source>
        <dbReference type="ARBA" id="ARBA00006464"/>
    </source>
</evidence>
<dbReference type="CDD" id="cd03360">
    <property type="entry name" value="LbH_AT_putative"/>
    <property type="match status" value="1"/>
</dbReference>
<evidence type="ECO:0000256" key="3">
    <source>
        <dbReference type="PIRSR" id="PIRSR620019-2"/>
    </source>
</evidence>
<comment type="similarity">
    <text evidence="1">Belongs to the bacterial sugar transferase family.</text>
</comment>
<feature type="site" description="Increases basicity of active site His" evidence="2">
    <location>
        <position position="353"/>
    </location>
</feature>
<dbReference type="Proteomes" id="UP000255098">
    <property type="component" value="Unassembled WGS sequence"/>
</dbReference>
<sequence>MNIGKNKRLYQKYFKRPFDLFCSILAILFFFWLFIIIAILVRIKLGSPILFTQERPGRIDPKTGKETIFKLYKFRTMTDQRDENGNLLPDEIRLTKFGKILRATSLDEIPEIFNILKGDMSIIGPRPLLVKYLDRYSQEQRRRHEVRPGLSGYAQVNGRNAISWEDKFKLDVEYVDNITFLNDLKIIYQTFIKAFIKREGIHSEQSSTMEEFIGNTKSDSNLSNKKLVIIGASGHGKVAADIARLTGYSEISFLDDNENIKECNGYPVLGKTELLETLDNDIFIAIGNNKIRRELIKNLQNKKLVTLIHPSAVIAKDTKIEKGTVIMAGAVINSNCFIGEGVIINTSSSIDHDCYIGNYTHVSVGCHIAGTVDIGKNCWLGIGSIVSNNIAICDGSIIGAGAVVIKNIEKAGTYVGVPAIQMVK</sequence>
<feature type="binding site" evidence="3">
    <location>
        <position position="287"/>
    </location>
    <ligand>
        <name>substrate</name>
    </ligand>
</feature>
<evidence type="ECO:0000256" key="2">
    <source>
        <dbReference type="PIRSR" id="PIRSR620019-1"/>
    </source>
</evidence>
<reference evidence="7 8" key="1">
    <citation type="submission" date="2018-06" db="EMBL/GenBank/DDBJ databases">
        <authorList>
            <consortium name="Pathogen Informatics"/>
            <person name="Doyle S."/>
        </authorList>
    </citation>
    <scope>NUCLEOTIDE SEQUENCE [LARGE SCALE GENOMIC DNA]</scope>
    <source>
        <strain evidence="8">NCTC 11297</strain>
    </source>
</reference>
<dbReference type="Pfam" id="PF17836">
    <property type="entry name" value="PglD_N"/>
    <property type="match status" value="1"/>
</dbReference>
<proteinExistence type="inferred from homology"/>
<protein>
    <submittedName>
        <fullName evidence="7">Sugar transferase</fullName>
        <ecNumber evidence="7">2.-.-.-</ecNumber>
    </submittedName>
</protein>
<evidence type="ECO:0000259" key="6">
    <source>
        <dbReference type="Pfam" id="PF17836"/>
    </source>
</evidence>
<dbReference type="NCBIfam" id="TIGR03570">
    <property type="entry name" value="NeuD_NnaD"/>
    <property type="match status" value="1"/>
</dbReference>
<dbReference type="SUPFAM" id="SSF51161">
    <property type="entry name" value="Trimeric LpxA-like enzymes"/>
    <property type="match status" value="1"/>
</dbReference>
<dbReference type="GO" id="GO:0016780">
    <property type="term" value="F:phosphotransferase activity, for other substituted phosphate groups"/>
    <property type="evidence" value="ECO:0007669"/>
    <property type="project" value="TreeGrafter"/>
</dbReference>
<dbReference type="InterPro" id="IPR011004">
    <property type="entry name" value="Trimer_LpxA-like_sf"/>
</dbReference>
<dbReference type="InterPro" id="IPR020019">
    <property type="entry name" value="AcTrfase_PglD-like"/>
</dbReference>
<feature type="binding site" evidence="3">
    <location>
        <position position="361"/>
    </location>
    <ligand>
        <name>acetyl-CoA</name>
        <dbReference type="ChEBI" id="CHEBI:57288"/>
    </ligand>
</feature>
<dbReference type="AlphaFoldDB" id="A0A379AQ87"/>
<keyword evidence="4" id="KW-0472">Membrane</keyword>
<feature type="binding site" evidence="3">
    <location>
        <begin position="255"/>
        <end position="256"/>
    </location>
    <ligand>
        <name>substrate</name>
    </ligand>
</feature>
<feature type="binding site" evidence="3">
    <location>
        <begin position="233"/>
        <end position="235"/>
    </location>
    <ligand>
        <name>substrate</name>
    </ligand>
</feature>
<feature type="domain" description="PglD N-terminal" evidence="6">
    <location>
        <begin position="226"/>
        <end position="299"/>
    </location>
</feature>
<dbReference type="InterPro" id="IPR041561">
    <property type="entry name" value="PglD_N"/>
</dbReference>
<dbReference type="Gene3D" id="2.160.10.10">
    <property type="entry name" value="Hexapeptide repeat proteins"/>
    <property type="match status" value="1"/>
</dbReference>